<dbReference type="EMBL" id="BAAASE010000017">
    <property type="protein sequence ID" value="GAA2426803.1"/>
    <property type="molecule type" value="Genomic_DNA"/>
</dbReference>
<dbReference type="Proteomes" id="UP001499986">
    <property type="component" value="Unassembled WGS sequence"/>
</dbReference>
<evidence type="ECO:0000256" key="1">
    <source>
        <dbReference type="SAM" id="MobiDB-lite"/>
    </source>
</evidence>
<sequence>MTVAQGGLAPESVGDVLTRIGARAELDIRPTGHSPRRGLVTESSPTGNPDAVAEKQGGCAPGSKVMRRYREEDDGFKENALHGVL</sequence>
<organism evidence="2 3">
    <name type="scientific">Streptomyces coeruleofuscus</name>
    <dbReference type="NCBI Taxonomy" id="66879"/>
    <lineage>
        <taxon>Bacteria</taxon>
        <taxon>Bacillati</taxon>
        <taxon>Actinomycetota</taxon>
        <taxon>Actinomycetes</taxon>
        <taxon>Kitasatosporales</taxon>
        <taxon>Streptomycetaceae</taxon>
        <taxon>Streptomyces</taxon>
    </lineage>
</organism>
<dbReference type="RefSeq" id="WP_346139541.1">
    <property type="nucleotide sequence ID" value="NZ_BAAASE010000017.1"/>
</dbReference>
<comment type="caution">
    <text evidence="2">The sequence shown here is derived from an EMBL/GenBank/DDBJ whole genome shotgun (WGS) entry which is preliminary data.</text>
</comment>
<reference evidence="3" key="1">
    <citation type="journal article" date="2019" name="Int. J. Syst. Evol. Microbiol.">
        <title>The Global Catalogue of Microorganisms (GCM) 10K type strain sequencing project: providing services to taxonomists for standard genome sequencing and annotation.</title>
        <authorList>
            <consortium name="The Broad Institute Genomics Platform"/>
            <consortium name="The Broad Institute Genome Sequencing Center for Infectious Disease"/>
            <person name="Wu L."/>
            <person name="Ma J."/>
        </authorList>
    </citation>
    <scope>NUCLEOTIDE SEQUENCE [LARGE SCALE GENOMIC DNA]</scope>
    <source>
        <strain evidence="3">JCM 4358</strain>
    </source>
</reference>
<keyword evidence="3" id="KW-1185">Reference proteome</keyword>
<name>A0ABN3JE96_9ACTN</name>
<proteinExistence type="predicted"/>
<feature type="region of interest" description="Disordered" evidence="1">
    <location>
        <begin position="27"/>
        <end position="64"/>
    </location>
</feature>
<evidence type="ECO:0000313" key="2">
    <source>
        <dbReference type="EMBL" id="GAA2426803.1"/>
    </source>
</evidence>
<evidence type="ECO:0008006" key="4">
    <source>
        <dbReference type="Google" id="ProtNLM"/>
    </source>
</evidence>
<gene>
    <name evidence="2" type="ORF">GCM10010255_81510</name>
</gene>
<protein>
    <recommendedName>
        <fullName evidence="4">Integrase</fullName>
    </recommendedName>
</protein>
<evidence type="ECO:0000313" key="3">
    <source>
        <dbReference type="Proteomes" id="UP001499986"/>
    </source>
</evidence>
<accession>A0ABN3JE96</accession>